<evidence type="ECO:0000313" key="3">
    <source>
        <dbReference type="Proteomes" id="UP001218218"/>
    </source>
</evidence>
<feature type="compositionally biased region" description="Pro residues" evidence="1">
    <location>
        <begin position="23"/>
        <end position="36"/>
    </location>
</feature>
<dbReference type="EMBL" id="JARIHO010000015">
    <property type="protein sequence ID" value="KAJ7349998.1"/>
    <property type="molecule type" value="Genomic_DNA"/>
</dbReference>
<organism evidence="2 3">
    <name type="scientific">Mycena albidolilacea</name>
    <dbReference type="NCBI Taxonomy" id="1033008"/>
    <lineage>
        <taxon>Eukaryota</taxon>
        <taxon>Fungi</taxon>
        <taxon>Dikarya</taxon>
        <taxon>Basidiomycota</taxon>
        <taxon>Agaricomycotina</taxon>
        <taxon>Agaricomycetes</taxon>
        <taxon>Agaricomycetidae</taxon>
        <taxon>Agaricales</taxon>
        <taxon>Marasmiineae</taxon>
        <taxon>Mycenaceae</taxon>
        <taxon>Mycena</taxon>
    </lineage>
</organism>
<protein>
    <submittedName>
        <fullName evidence="2">Uncharacterized protein</fullName>
    </submittedName>
</protein>
<evidence type="ECO:0000256" key="1">
    <source>
        <dbReference type="SAM" id="MobiDB-lite"/>
    </source>
</evidence>
<reference evidence="2" key="1">
    <citation type="submission" date="2023-03" db="EMBL/GenBank/DDBJ databases">
        <title>Massive genome expansion in bonnet fungi (Mycena s.s.) driven by repeated elements and novel gene families across ecological guilds.</title>
        <authorList>
            <consortium name="Lawrence Berkeley National Laboratory"/>
            <person name="Harder C.B."/>
            <person name="Miyauchi S."/>
            <person name="Viragh M."/>
            <person name="Kuo A."/>
            <person name="Thoen E."/>
            <person name="Andreopoulos B."/>
            <person name="Lu D."/>
            <person name="Skrede I."/>
            <person name="Drula E."/>
            <person name="Henrissat B."/>
            <person name="Morin E."/>
            <person name="Kohler A."/>
            <person name="Barry K."/>
            <person name="LaButti K."/>
            <person name="Morin E."/>
            <person name="Salamov A."/>
            <person name="Lipzen A."/>
            <person name="Mereny Z."/>
            <person name="Hegedus B."/>
            <person name="Baldrian P."/>
            <person name="Stursova M."/>
            <person name="Weitz H."/>
            <person name="Taylor A."/>
            <person name="Grigoriev I.V."/>
            <person name="Nagy L.G."/>
            <person name="Martin F."/>
            <person name="Kauserud H."/>
        </authorList>
    </citation>
    <scope>NUCLEOTIDE SEQUENCE</scope>
    <source>
        <strain evidence="2">CBHHK002</strain>
    </source>
</reference>
<dbReference type="AlphaFoldDB" id="A0AAD7A6L7"/>
<evidence type="ECO:0000313" key="2">
    <source>
        <dbReference type="EMBL" id="KAJ7349998.1"/>
    </source>
</evidence>
<comment type="caution">
    <text evidence="2">The sequence shown here is derived from an EMBL/GenBank/DDBJ whole genome shotgun (WGS) entry which is preliminary data.</text>
</comment>
<accession>A0AAD7A6L7</accession>
<gene>
    <name evidence="2" type="ORF">DFH08DRAFT_1079212</name>
</gene>
<proteinExistence type="predicted"/>
<sequence>MSSSIEPFPANESSFFEDKLDQRPPPPFGPSPPPIPVSEVPHAIPRLRSAVACRALGPLAHFPSARTTSPRIRSASTSPCLPYVPPTAPADFPNPHAPSPLPLRTRHGRTAAPPPPRAPRVVRALRAARPVLSRIHLAPAPSPRTRSAPRPHCCRVLPCAATSVPSRRAAASSPRAHPASRPPPVCCHARPVLPPPAHAASPRLRLDTPVPQRCDYIGATRVRLPLVPITLSFHLPILQPLRLPLPRLHLACASTAQALTPPLLYLPWCLPPLHSPFCMLFPHPPSIPHISLL</sequence>
<dbReference type="Proteomes" id="UP001218218">
    <property type="component" value="Unassembled WGS sequence"/>
</dbReference>
<name>A0AAD7A6L7_9AGAR</name>
<feature type="region of interest" description="Disordered" evidence="1">
    <location>
        <begin position="1"/>
        <end position="41"/>
    </location>
</feature>
<keyword evidence="3" id="KW-1185">Reference proteome</keyword>